<dbReference type="EMBL" id="WMBE01000001">
    <property type="protein sequence ID" value="MDG0866255.1"/>
    <property type="molecule type" value="Genomic_DNA"/>
</dbReference>
<feature type="region of interest" description="Disordered" evidence="1">
    <location>
        <begin position="692"/>
        <end position="712"/>
    </location>
</feature>
<protein>
    <recommendedName>
        <fullName evidence="7">Bacterial Ig-like domain-containing protein</fullName>
    </recommendedName>
</protein>
<feature type="compositionally biased region" description="Acidic residues" evidence="1">
    <location>
        <begin position="807"/>
        <end position="835"/>
    </location>
</feature>
<evidence type="ECO:0000313" key="5">
    <source>
        <dbReference type="Proteomes" id="UP001219901"/>
    </source>
</evidence>
<feature type="region of interest" description="Disordered" evidence="1">
    <location>
        <begin position="730"/>
        <end position="865"/>
    </location>
</feature>
<dbReference type="RefSeq" id="WP_342822304.1">
    <property type="nucleotide sequence ID" value="NZ_CP046147.1"/>
</dbReference>
<proteinExistence type="predicted"/>
<dbReference type="Proteomes" id="UP001219901">
    <property type="component" value="Chromosome"/>
</dbReference>
<evidence type="ECO:0000313" key="6">
    <source>
        <dbReference type="Proteomes" id="UP001321249"/>
    </source>
</evidence>
<feature type="transmembrane region" description="Helical" evidence="2">
    <location>
        <begin position="883"/>
        <end position="906"/>
    </location>
</feature>
<feature type="compositionally biased region" description="Acidic residues" evidence="1">
    <location>
        <begin position="777"/>
        <end position="789"/>
    </location>
</feature>
<reference evidence="5" key="3">
    <citation type="submission" date="2023-06" db="EMBL/GenBank/DDBJ databases">
        <title>Pangenomics reveal diversification of enzyme families and niche specialization in globally abundant SAR202 bacteria.</title>
        <authorList>
            <person name="Saw J.H.W."/>
        </authorList>
    </citation>
    <scope>NUCLEOTIDE SEQUENCE [LARGE SCALE GENOMIC DNA]</scope>
    <source>
        <strain evidence="5">JH1073</strain>
    </source>
</reference>
<reference evidence="5 6" key="1">
    <citation type="submission" date="2019-11" db="EMBL/GenBank/DDBJ databases">
        <authorList>
            <person name="Cho J.-C."/>
        </authorList>
    </citation>
    <scope>NUCLEOTIDE SEQUENCE [LARGE SCALE GENOMIC DNA]</scope>
    <source>
        <strain evidence="4 5">JH1073</strain>
        <strain evidence="3 6">JH702</strain>
    </source>
</reference>
<reference evidence="4" key="2">
    <citation type="journal article" date="2023" name="Nat. Commun.">
        <title>Cultivation of marine bacteria of the SAR202 clade.</title>
        <authorList>
            <person name="Lim Y."/>
            <person name="Seo J.H."/>
            <person name="Giovannoni S.J."/>
            <person name="Kang I."/>
            <person name="Cho J.C."/>
        </authorList>
    </citation>
    <scope>NUCLEOTIDE SEQUENCE</scope>
    <source>
        <strain evidence="4">JH1073</strain>
    </source>
</reference>
<feature type="compositionally biased region" description="Acidic residues" evidence="1">
    <location>
        <begin position="845"/>
        <end position="858"/>
    </location>
</feature>
<evidence type="ECO:0000313" key="3">
    <source>
        <dbReference type="EMBL" id="MDG0866255.1"/>
    </source>
</evidence>
<evidence type="ECO:0008006" key="7">
    <source>
        <dbReference type="Google" id="ProtNLM"/>
    </source>
</evidence>
<evidence type="ECO:0000256" key="1">
    <source>
        <dbReference type="SAM" id="MobiDB-lite"/>
    </source>
</evidence>
<organism evidence="4 5">
    <name type="scientific">Candidatus Lucifugimonas marina</name>
    <dbReference type="NCBI Taxonomy" id="3038979"/>
    <lineage>
        <taxon>Bacteria</taxon>
        <taxon>Bacillati</taxon>
        <taxon>Chloroflexota</taxon>
        <taxon>Dehalococcoidia</taxon>
        <taxon>SAR202 cluster</taxon>
        <taxon>Candidatus Lucifugimonadales</taxon>
        <taxon>Candidatus Lucifugimonadaceae</taxon>
        <taxon>Candidatus Lucifugimonas</taxon>
    </lineage>
</organism>
<name>A0AAJ5ZFF2_9CHLR</name>
<dbReference type="InterPro" id="IPR018247">
    <property type="entry name" value="EF_Hand_1_Ca_BS"/>
</dbReference>
<gene>
    <name evidence="3" type="ORF">GKO46_04110</name>
    <name evidence="4" type="ORF">GKO48_05150</name>
</gene>
<dbReference type="EMBL" id="CP046147">
    <property type="protein sequence ID" value="WFG39026.1"/>
    <property type="molecule type" value="Genomic_DNA"/>
</dbReference>
<keyword evidence="5" id="KW-1185">Reference proteome</keyword>
<keyword evidence="2" id="KW-0812">Transmembrane</keyword>
<accession>A0AAJ5ZFF2</accession>
<evidence type="ECO:0000313" key="4">
    <source>
        <dbReference type="EMBL" id="WFG39026.1"/>
    </source>
</evidence>
<dbReference type="AlphaFoldDB" id="A0AAJ5ZFF2"/>
<evidence type="ECO:0000256" key="2">
    <source>
        <dbReference type="SAM" id="Phobius"/>
    </source>
</evidence>
<keyword evidence="2" id="KW-1133">Transmembrane helix</keyword>
<sequence>MGTVLAFSAGGQNRTKRFKNLLLAIAIAVVVFTAPAGDANTIFASQTGTLNANPSHTDLASEVTVSVFDPDLNVTVLREFEATDSTGNLYELPTGAAGDNAVFKLSNSSVGDFDADGTITAADLQLSTPKAAVLWVNKDSGTFQIVLAQAVSVTENFTVTYRSEHKDSTTVTLRSPSDPAGFTLTLTETTPTSHTFAATFKTGDATATTGATDSTSTTRPVIKVVDGDTVTLEYADASPSKLISEAVVVDATKPSVSITSPVHKSSSSNATVWARAVVTDAASGVDLSQIKFHVDVDRDEIFDEPGETISASVADSVAINQGWNAAVLLPAIGTNGLVNWYVTATDRASNVGVSDSEATAGQQFHKYTVDTSPPAIEEVVLGQAWDPTAKKTVNNALNSVKVKWNEPIKEASIDASRFIIKGQSAETATLVTGVTELDDMTEVTNSVWLTFEDIPTSPEKITIMPGAVSDMTDFQSELKELVPVDKLGPRLTVSTDTAITNGLLTIKVTTVETLTSDPTVTINGVTFGSAQPVDTNEWSIVVDGTTFTGSAAGDGVKNVEAAGFDAALNIARGGVGVDTASYPTGAVQFHLDTVIKPPVVLPGDREIAIVPNPLITVSFAEEIGEYSGDSHAGVTIISAKLDGEDVTSGFTAESATTWSYRPAFLSNDDHIFEVIGRDDAGNTHGAIVRSFSVNAPEPTATPVPTETPTPLPTVDITPVVEAAPTEIPTDAADVAPAEPESVDTPQDSTPVEAAPVPEAVDPETVEVPVPEVVEPVVEPEDPAPEDAEPEAAPNPEDSEEPVPATDDGGDSETPADDESADAASEDEEPVTEEDIAATVAAMRAEDEENFLDEGEGDGDGSLAPEPALTVFGCNVPTGGPEEAVGAVTAGADYLLAAAGLFGLIVARVRPKRRKDED</sequence>
<feature type="compositionally biased region" description="Low complexity" evidence="1">
    <location>
        <begin position="750"/>
        <end position="759"/>
    </location>
</feature>
<feature type="compositionally biased region" description="Pro residues" evidence="1">
    <location>
        <begin position="699"/>
        <end position="711"/>
    </location>
</feature>
<dbReference type="PROSITE" id="PS00018">
    <property type="entry name" value="EF_HAND_1"/>
    <property type="match status" value="1"/>
</dbReference>
<dbReference type="Proteomes" id="UP001321249">
    <property type="component" value="Unassembled WGS sequence"/>
</dbReference>
<keyword evidence="2" id="KW-0472">Membrane</keyword>
<feature type="compositionally biased region" description="Low complexity" evidence="1">
    <location>
        <begin position="765"/>
        <end position="776"/>
    </location>
</feature>